<evidence type="ECO:0000313" key="3">
    <source>
        <dbReference type="EMBL" id="KAK0492882.1"/>
    </source>
</evidence>
<feature type="compositionally biased region" description="Acidic residues" evidence="1">
    <location>
        <begin position="387"/>
        <end position="400"/>
    </location>
</feature>
<feature type="transmembrane region" description="Helical" evidence="2">
    <location>
        <begin position="216"/>
        <end position="235"/>
    </location>
</feature>
<feature type="transmembrane region" description="Helical" evidence="2">
    <location>
        <begin position="99"/>
        <end position="123"/>
    </location>
</feature>
<feature type="transmembrane region" description="Helical" evidence="2">
    <location>
        <begin position="301"/>
        <end position="322"/>
    </location>
</feature>
<feature type="transmembrane region" description="Helical" evidence="2">
    <location>
        <begin position="255"/>
        <end position="280"/>
    </location>
</feature>
<comment type="caution">
    <text evidence="3">The sequence shown here is derived from an EMBL/GenBank/DDBJ whole genome shotgun (WGS) entry which is preliminary data.</text>
</comment>
<feature type="region of interest" description="Disordered" evidence="1">
    <location>
        <begin position="360"/>
        <end position="400"/>
    </location>
</feature>
<dbReference type="EMBL" id="JAUEPU010000027">
    <property type="protein sequence ID" value="KAK0492882.1"/>
    <property type="molecule type" value="Genomic_DNA"/>
</dbReference>
<proteinExistence type="predicted"/>
<keyword evidence="2" id="KW-0472">Membrane</keyword>
<keyword evidence="4" id="KW-1185">Reference proteome</keyword>
<feature type="transmembrane region" description="Helical" evidence="2">
    <location>
        <begin position="130"/>
        <end position="154"/>
    </location>
</feature>
<evidence type="ECO:0000313" key="4">
    <source>
        <dbReference type="Proteomes" id="UP001175228"/>
    </source>
</evidence>
<sequence length="400" mass="44521">MLPPFHVRYGTDSHKDIVRSVPRFKYTERTMHGPLMMCVSQSACSTIKVLKVYALRSMAPPKLLTPTLNKMMATTEVSDLPSTDIQMIFQVTNIYLNQIILWAFCGGIYTGILAMALWSVFFAKDLDRGLASYAMVFVILCLYGLDMLTVSFVWSLGHYVFVENGQNLRTVFVALVNSSPPFTRAQWVVSVAGGISTLLADISLIWRCWTVWGRRWLVVLIPIACTLTGTAIKIVETYHLIHDTPDTTQDLLFYGSAAIWFILYISFLMATTIFCTLLIIYRIVSVSHGPGGMGIRLYRDVIEIIVESALIYSVSLLVYVILVARESLGGPYADVIASSARGIAPTLIVGRVAAGHARPEESWNGSISSTSSLRFRRDSEDQREGTIDESDVEAGSEERR</sequence>
<gene>
    <name evidence="3" type="ORF">EDD18DRAFT_440501</name>
</gene>
<keyword evidence="2" id="KW-1133">Transmembrane helix</keyword>
<feature type="transmembrane region" description="Helical" evidence="2">
    <location>
        <begin position="187"/>
        <end position="209"/>
    </location>
</feature>
<evidence type="ECO:0000256" key="2">
    <source>
        <dbReference type="SAM" id="Phobius"/>
    </source>
</evidence>
<evidence type="ECO:0000256" key="1">
    <source>
        <dbReference type="SAM" id="MobiDB-lite"/>
    </source>
</evidence>
<feature type="compositionally biased region" description="Basic and acidic residues" evidence="1">
    <location>
        <begin position="375"/>
        <end position="386"/>
    </location>
</feature>
<feature type="compositionally biased region" description="Polar residues" evidence="1">
    <location>
        <begin position="363"/>
        <end position="373"/>
    </location>
</feature>
<keyword evidence="2" id="KW-0812">Transmembrane</keyword>
<dbReference type="Proteomes" id="UP001175228">
    <property type="component" value="Unassembled WGS sequence"/>
</dbReference>
<dbReference type="AlphaFoldDB" id="A0AA39UKA7"/>
<protein>
    <submittedName>
        <fullName evidence="3">Uncharacterized protein</fullName>
    </submittedName>
</protein>
<accession>A0AA39UKA7</accession>
<reference evidence="3" key="1">
    <citation type="submission" date="2023-06" db="EMBL/GenBank/DDBJ databases">
        <authorList>
            <consortium name="Lawrence Berkeley National Laboratory"/>
            <person name="Ahrendt S."/>
            <person name="Sahu N."/>
            <person name="Indic B."/>
            <person name="Wong-Bajracharya J."/>
            <person name="Merenyi Z."/>
            <person name="Ke H.-M."/>
            <person name="Monk M."/>
            <person name="Kocsube S."/>
            <person name="Drula E."/>
            <person name="Lipzen A."/>
            <person name="Balint B."/>
            <person name="Henrissat B."/>
            <person name="Andreopoulos B."/>
            <person name="Martin F.M."/>
            <person name="Harder C.B."/>
            <person name="Rigling D."/>
            <person name="Ford K.L."/>
            <person name="Foster G.D."/>
            <person name="Pangilinan J."/>
            <person name="Papanicolaou A."/>
            <person name="Barry K."/>
            <person name="LaButti K."/>
            <person name="Viragh M."/>
            <person name="Koriabine M."/>
            <person name="Yan M."/>
            <person name="Riley R."/>
            <person name="Champramary S."/>
            <person name="Plett K.L."/>
            <person name="Tsai I.J."/>
            <person name="Slot J."/>
            <person name="Sipos G."/>
            <person name="Plett J."/>
            <person name="Nagy L.G."/>
            <person name="Grigoriev I.V."/>
        </authorList>
    </citation>
    <scope>NUCLEOTIDE SEQUENCE</scope>
    <source>
        <strain evidence="3">HWK02</strain>
    </source>
</reference>
<name>A0AA39UKA7_9AGAR</name>
<organism evidence="3 4">
    <name type="scientific">Armillaria luteobubalina</name>
    <dbReference type="NCBI Taxonomy" id="153913"/>
    <lineage>
        <taxon>Eukaryota</taxon>
        <taxon>Fungi</taxon>
        <taxon>Dikarya</taxon>
        <taxon>Basidiomycota</taxon>
        <taxon>Agaricomycotina</taxon>
        <taxon>Agaricomycetes</taxon>
        <taxon>Agaricomycetidae</taxon>
        <taxon>Agaricales</taxon>
        <taxon>Marasmiineae</taxon>
        <taxon>Physalacriaceae</taxon>
        <taxon>Armillaria</taxon>
    </lineage>
</organism>